<dbReference type="InterPro" id="IPR005821">
    <property type="entry name" value="Ion_trans_dom"/>
</dbReference>
<feature type="transmembrane region" description="Helical" evidence="13">
    <location>
        <begin position="119"/>
        <end position="141"/>
    </location>
</feature>
<feature type="transmembrane region" description="Helical" evidence="13">
    <location>
        <begin position="704"/>
        <end position="721"/>
    </location>
</feature>
<feature type="transmembrane region" description="Helical" evidence="13">
    <location>
        <begin position="481"/>
        <end position="499"/>
    </location>
</feature>
<evidence type="ECO:0000256" key="7">
    <source>
        <dbReference type="ARBA" id="ARBA00022958"/>
    </source>
</evidence>
<dbReference type="GO" id="GO:0005249">
    <property type="term" value="F:voltage-gated potassium channel activity"/>
    <property type="evidence" value="ECO:0007669"/>
    <property type="project" value="InterPro"/>
</dbReference>
<dbReference type="Gene3D" id="1.10.287.630">
    <property type="entry name" value="Helix hairpin bin"/>
    <property type="match status" value="1"/>
</dbReference>
<proteinExistence type="predicted"/>
<dbReference type="PANTHER" id="PTHR10217:SF435">
    <property type="entry name" value="POTASSIUM VOLTAGE-GATED CHANNEL PROTEIN EAG"/>
    <property type="match status" value="1"/>
</dbReference>
<dbReference type="Gene3D" id="1.10.287.70">
    <property type="match status" value="1"/>
</dbReference>
<evidence type="ECO:0000256" key="3">
    <source>
        <dbReference type="ARBA" id="ARBA00022538"/>
    </source>
</evidence>
<feature type="transmembrane region" description="Helical" evidence="13">
    <location>
        <begin position="733"/>
        <end position="757"/>
    </location>
</feature>
<dbReference type="PRINTS" id="PR01463">
    <property type="entry name" value="EAGCHANLFMLY"/>
</dbReference>
<dbReference type="EMBL" id="CAJNNW010031134">
    <property type="protein sequence ID" value="CAE8706145.1"/>
    <property type="molecule type" value="Genomic_DNA"/>
</dbReference>
<dbReference type="InterPro" id="IPR018490">
    <property type="entry name" value="cNMP-bd_dom_sf"/>
</dbReference>
<evidence type="ECO:0000256" key="5">
    <source>
        <dbReference type="ARBA" id="ARBA00022826"/>
    </source>
</evidence>
<keyword evidence="2" id="KW-0813">Transport</keyword>
<dbReference type="GO" id="GO:0005886">
    <property type="term" value="C:plasma membrane"/>
    <property type="evidence" value="ECO:0007669"/>
    <property type="project" value="TreeGrafter"/>
</dbReference>
<keyword evidence="3" id="KW-0633">Potassium transport</keyword>
<dbReference type="Pfam" id="PF00520">
    <property type="entry name" value="Ion_trans"/>
    <property type="match status" value="1"/>
</dbReference>
<dbReference type="GO" id="GO:0042391">
    <property type="term" value="P:regulation of membrane potential"/>
    <property type="evidence" value="ECO:0007669"/>
    <property type="project" value="TreeGrafter"/>
</dbReference>
<comment type="subcellular location">
    <subcellularLocation>
        <location evidence="1">Membrane</location>
        <topology evidence="1">Multi-pass membrane protein</topology>
    </subcellularLocation>
</comment>
<reference evidence="15" key="1">
    <citation type="submission" date="2021-02" db="EMBL/GenBank/DDBJ databases">
        <authorList>
            <person name="Dougan E. K."/>
            <person name="Rhodes N."/>
            <person name="Thang M."/>
            <person name="Chan C."/>
        </authorList>
    </citation>
    <scope>NUCLEOTIDE SEQUENCE</scope>
</reference>
<dbReference type="SUPFAM" id="SSF81324">
    <property type="entry name" value="Voltage-gated potassium channels"/>
    <property type="match status" value="1"/>
</dbReference>
<accession>A0A813KQ13</accession>
<feature type="transmembrane region" description="Helical" evidence="13">
    <location>
        <begin position="46"/>
        <end position="65"/>
    </location>
</feature>
<evidence type="ECO:0000256" key="8">
    <source>
        <dbReference type="ARBA" id="ARBA00022989"/>
    </source>
</evidence>
<keyword evidence="6" id="KW-0851">Voltage-gated channel</keyword>
<organism evidence="15 16">
    <name type="scientific">Polarella glacialis</name>
    <name type="common">Dinoflagellate</name>
    <dbReference type="NCBI Taxonomy" id="89957"/>
    <lineage>
        <taxon>Eukaryota</taxon>
        <taxon>Sar</taxon>
        <taxon>Alveolata</taxon>
        <taxon>Dinophyceae</taxon>
        <taxon>Suessiales</taxon>
        <taxon>Suessiaceae</taxon>
        <taxon>Polarella</taxon>
    </lineage>
</organism>
<feature type="region of interest" description="Disordered" evidence="12">
    <location>
        <begin position="1060"/>
        <end position="1097"/>
    </location>
</feature>
<dbReference type="AlphaFoldDB" id="A0A813KQ13"/>
<evidence type="ECO:0000256" key="6">
    <source>
        <dbReference type="ARBA" id="ARBA00022882"/>
    </source>
</evidence>
<dbReference type="InterPro" id="IPR050818">
    <property type="entry name" value="KCNH_animal-type"/>
</dbReference>
<feature type="domain" description="Ion transport" evidence="14">
    <location>
        <begin position="481"/>
        <end position="760"/>
    </location>
</feature>
<evidence type="ECO:0000313" key="16">
    <source>
        <dbReference type="Proteomes" id="UP000626109"/>
    </source>
</evidence>
<feature type="transmembrane region" description="Helical" evidence="13">
    <location>
        <begin position="642"/>
        <end position="663"/>
    </location>
</feature>
<feature type="transmembrane region" description="Helical" evidence="13">
    <location>
        <begin position="77"/>
        <end position="99"/>
    </location>
</feature>
<gene>
    <name evidence="15" type="ORF">PGLA2088_LOCUS34039</name>
</gene>
<dbReference type="GO" id="GO:0034702">
    <property type="term" value="C:monoatomic ion channel complex"/>
    <property type="evidence" value="ECO:0007669"/>
    <property type="project" value="UniProtKB-KW"/>
</dbReference>
<evidence type="ECO:0000256" key="4">
    <source>
        <dbReference type="ARBA" id="ARBA00022692"/>
    </source>
</evidence>
<dbReference type="Proteomes" id="UP000626109">
    <property type="component" value="Unassembled WGS sequence"/>
</dbReference>
<name>A0A813KQ13_POLGL</name>
<feature type="transmembrane region" description="Helical" evidence="13">
    <location>
        <begin position="520"/>
        <end position="538"/>
    </location>
</feature>
<feature type="region of interest" description="Disordered" evidence="12">
    <location>
        <begin position="373"/>
        <end position="420"/>
    </location>
</feature>
<dbReference type="CDD" id="cd00038">
    <property type="entry name" value="CAP_ED"/>
    <property type="match status" value="1"/>
</dbReference>
<keyword evidence="4 13" id="KW-0812">Transmembrane</keyword>
<protein>
    <recommendedName>
        <fullName evidence="14">Ion transport domain-containing protein</fullName>
    </recommendedName>
</protein>
<evidence type="ECO:0000259" key="14">
    <source>
        <dbReference type="Pfam" id="PF00520"/>
    </source>
</evidence>
<evidence type="ECO:0000313" key="15">
    <source>
        <dbReference type="EMBL" id="CAE8706145.1"/>
    </source>
</evidence>
<evidence type="ECO:0000256" key="1">
    <source>
        <dbReference type="ARBA" id="ARBA00004141"/>
    </source>
</evidence>
<keyword evidence="8 13" id="KW-1133">Transmembrane helix</keyword>
<evidence type="ECO:0000256" key="11">
    <source>
        <dbReference type="ARBA" id="ARBA00023303"/>
    </source>
</evidence>
<evidence type="ECO:0000256" key="13">
    <source>
        <dbReference type="SAM" id="Phobius"/>
    </source>
</evidence>
<dbReference type="SUPFAM" id="SSF51206">
    <property type="entry name" value="cAMP-binding domain-like"/>
    <property type="match status" value="1"/>
</dbReference>
<comment type="caution">
    <text evidence="15">The sequence shown here is derived from an EMBL/GenBank/DDBJ whole genome shotgun (WGS) entry which is preliminary data.</text>
</comment>
<evidence type="ECO:0000256" key="12">
    <source>
        <dbReference type="SAM" id="MobiDB-lite"/>
    </source>
</evidence>
<dbReference type="InterPro" id="IPR000595">
    <property type="entry name" value="cNMP-bd_dom"/>
</dbReference>
<evidence type="ECO:0000256" key="9">
    <source>
        <dbReference type="ARBA" id="ARBA00023065"/>
    </source>
</evidence>
<feature type="transmembrane region" description="Helical" evidence="13">
    <location>
        <begin position="573"/>
        <end position="593"/>
    </location>
</feature>
<evidence type="ECO:0000256" key="10">
    <source>
        <dbReference type="ARBA" id="ARBA00023136"/>
    </source>
</evidence>
<keyword evidence="7" id="KW-0630">Potassium</keyword>
<dbReference type="PANTHER" id="PTHR10217">
    <property type="entry name" value="VOLTAGE AND LIGAND GATED POTASSIUM CHANNEL"/>
    <property type="match status" value="1"/>
</dbReference>
<dbReference type="Gene3D" id="2.60.120.10">
    <property type="entry name" value="Jelly Rolls"/>
    <property type="match status" value="1"/>
</dbReference>
<keyword evidence="10 13" id="KW-0472">Membrane</keyword>
<feature type="compositionally biased region" description="Low complexity" evidence="12">
    <location>
        <begin position="1074"/>
        <end position="1096"/>
    </location>
</feature>
<dbReference type="InterPro" id="IPR003938">
    <property type="entry name" value="K_chnl_volt-dep_EAG/ELK/ERG"/>
</dbReference>
<keyword evidence="9" id="KW-0406">Ion transport</keyword>
<dbReference type="InterPro" id="IPR014710">
    <property type="entry name" value="RmlC-like_jellyroll"/>
</dbReference>
<sequence>MGAPHHDIAFKVTAEQRSLLNSRSFTLRPLSSAGHLTFWKVVENTWQPIVIFVLPLLLLTSSLRYGQDALCELLCQAVLLAFLISPTVQLSILVVGVVATKLTSKVRWPAVLFWMWWPLTKFVACVAAAVCGFMLGNYLWFNNYLPHVQLERMQVYANATPKASGIRLQDAGVATFDSTAGVDRLMTGCLKNGPTFCVAPIVPVEQQGFNRASTALDHYDLFMAGTDCCSCPGEFRCGDWSVPATAIGGLRVVDAERRQFYSLAAQDFAAGHAKVVKNPIFFEWKNDASGTYRALQNEANVIYFAALTCGPLIFVLYTVILNGILQVLCEFKFAAPLEPPVPQGTLSSMSRSLNCLDDRDSIMADEREGYDELELASESDPAAESVTKRMVSFSKSGPEAEPNSSSPGSASGRPLSSEGPPLRKAVSYSFNMARTGITQDEVCPRELSHTSWWKKVWKQMVIKSELEESNKAKGDVHWVEIWDLSMTVLCFFVAYYVPWEFVSFSEEKKEWPSLRVINRLLNLTFTCDIVLNFFVAYSNPSGDLSQSLWQTDPIKIASFYMAFPMSQGGLAGWFWIDMVAVLPGWCHFYCLLVHGDPFVRSYKFLELGRALKLYRMLNLPRLMRFVSRWHAQTGFSFHLVDFWRFLFVTTLTAHLMACTWIAIEGKVTRGHLSYYTNQETWLSVLIAQRGDPCSPSAEQDSVCVYFLALYWSTMTLTTVGYGDITPQNLPEYFVCTASMLVSGFVWAYLVGSVVSLIQGMDLLHENFKHQMDDLNEMMSSRNLPHDLRVKLRRFMHEAKPSLRQESQVMLLKYTISEGLQREVAMHSAKTNLLQGIYWADNFEAEARMSMVKAFRLRFFGPNEVIMLRQCLLVLQKGILAVLGRILRRGDVWGTECILLESEHLIESAQPRTLSYTSVMCMERSDLLEIARSYPSIDPILRKSQVRAAVRRALFLNAVKVKAEQARKLALESDGTRSTGRHYRSPTASPLVARASSIATVAEAAVAAQPTTPRRGSFSALSLLGDFDLSSDVTKEIAARIGNGIWKAGSSVLHAGSTGQLSFSTGSAAPPPPDNSNNYNNSNTSNNNDNKNNNNNPVETAAVAPGVLEFEYCSLCMNQGMQCLFVVFYLVFTTRL</sequence>
<keyword evidence="11" id="KW-0407">Ion channel</keyword>
<evidence type="ECO:0000256" key="2">
    <source>
        <dbReference type="ARBA" id="ARBA00022448"/>
    </source>
</evidence>
<keyword evidence="5" id="KW-0631">Potassium channel</keyword>
<feature type="transmembrane region" description="Helical" evidence="13">
    <location>
        <begin position="301"/>
        <end position="325"/>
    </location>
</feature>